<dbReference type="AlphaFoldDB" id="A0A1M6K8B2"/>
<dbReference type="STRING" id="683124.SAMN05444337_2214"/>
<keyword evidence="2" id="KW-0645">Protease</keyword>
<sequence>MGKLKFLFFILIISFYSVSAQNFKKHKVEKGETIYSIAKKYNVAESDIFKLNPKVKDKALQINAILKIPNGKSTTSKDNPESYEVQKGDTFYGIAKKFNISVNNIKKFNSNLDPNDLKVGQKIFLKEQKKETPTKVIVVEETANEEEDDTQAEDLIHVVKKGETLYKIAHKYQTTIQNIKDLNPSMGKTLPANYQLVIKKGIAVDNEVVEVVAVNEDEISDIKEISSSALSKADLLIEKASEYLGTRYRSGGTTTAGFDCSGLMCTTFREIDFTLPRTSGSQATIGSKVKKRQAQKGDLIFFATNRRKTISHVGMITEVDGDEIKFIHSSTSSGVIISSIKEPYYAKRFVQINRVLD</sequence>
<evidence type="ECO:0000259" key="8">
    <source>
        <dbReference type="PROSITE" id="PS51935"/>
    </source>
</evidence>
<evidence type="ECO:0000313" key="10">
    <source>
        <dbReference type="Proteomes" id="UP000184232"/>
    </source>
</evidence>
<evidence type="ECO:0000256" key="3">
    <source>
        <dbReference type="ARBA" id="ARBA00022729"/>
    </source>
</evidence>
<dbReference type="InterPro" id="IPR018392">
    <property type="entry name" value="LysM"/>
</dbReference>
<evidence type="ECO:0000259" key="7">
    <source>
        <dbReference type="PROSITE" id="PS51782"/>
    </source>
</evidence>
<evidence type="ECO:0000313" key="9">
    <source>
        <dbReference type="EMBL" id="SHJ55226.1"/>
    </source>
</evidence>
<evidence type="ECO:0000256" key="4">
    <source>
        <dbReference type="ARBA" id="ARBA00022737"/>
    </source>
</evidence>
<dbReference type="PROSITE" id="PS51935">
    <property type="entry name" value="NLPC_P60"/>
    <property type="match status" value="1"/>
</dbReference>
<dbReference type="GO" id="GO:0006508">
    <property type="term" value="P:proteolysis"/>
    <property type="evidence" value="ECO:0007669"/>
    <property type="project" value="UniProtKB-KW"/>
</dbReference>
<dbReference type="PANTHER" id="PTHR47360">
    <property type="entry name" value="MUREIN DD-ENDOPEPTIDASE MEPS/MUREIN LD-CARBOXYPEPTIDASE"/>
    <property type="match status" value="1"/>
</dbReference>
<dbReference type="Pfam" id="PF01476">
    <property type="entry name" value="LysM"/>
    <property type="match status" value="3"/>
</dbReference>
<comment type="similarity">
    <text evidence="1">Belongs to the peptidase C40 family.</text>
</comment>
<dbReference type="SUPFAM" id="SSF54106">
    <property type="entry name" value="LysM domain"/>
    <property type="match status" value="3"/>
</dbReference>
<feature type="domain" description="LysM" evidence="7">
    <location>
        <begin position="155"/>
        <end position="198"/>
    </location>
</feature>
<evidence type="ECO:0000256" key="2">
    <source>
        <dbReference type="ARBA" id="ARBA00022670"/>
    </source>
</evidence>
<dbReference type="InterPro" id="IPR038765">
    <property type="entry name" value="Papain-like_cys_pep_sf"/>
</dbReference>
<keyword evidence="6" id="KW-0788">Thiol protease</keyword>
<feature type="domain" description="LysM" evidence="7">
    <location>
        <begin position="24"/>
        <end position="68"/>
    </location>
</feature>
<protein>
    <submittedName>
        <fullName evidence="9">LysM domain-containing protein</fullName>
    </submittedName>
</protein>
<accession>A0A1M6K8B2</accession>
<dbReference type="EMBL" id="FQZH01000004">
    <property type="protein sequence ID" value="SHJ55226.1"/>
    <property type="molecule type" value="Genomic_DNA"/>
</dbReference>
<dbReference type="GO" id="GO:0008234">
    <property type="term" value="F:cysteine-type peptidase activity"/>
    <property type="evidence" value="ECO:0007669"/>
    <property type="project" value="UniProtKB-KW"/>
</dbReference>
<evidence type="ECO:0000256" key="6">
    <source>
        <dbReference type="ARBA" id="ARBA00022807"/>
    </source>
</evidence>
<dbReference type="CDD" id="cd00118">
    <property type="entry name" value="LysM"/>
    <property type="match status" value="3"/>
</dbReference>
<organism evidence="9 10">
    <name type="scientific">Flavobacterium haoranii</name>
    <dbReference type="NCBI Taxonomy" id="683124"/>
    <lineage>
        <taxon>Bacteria</taxon>
        <taxon>Pseudomonadati</taxon>
        <taxon>Bacteroidota</taxon>
        <taxon>Flavobacteriia</taxon>
        <taxon>Flavobacteriales</taxon>
        <taxon>Flavobacteriaceae</taxon>
        <taxon>Flavobacterium</taxon>
    </lineage>
</organism>
<gene>
    <name evidence="9" type="ORF">SAMN05444337_2214</name>
</gene>
<dbReference type="PANTHER" id="PTHR47360:SF1">
    <property type="entry name" value="ENDOPEPTIDASE NLPC-RELATED"/>
    <property type="match status" value="1"/>
</dbReference>
<dbReference type="OrthoDB" id="9807055at2"/>
<dbReference type="InterPro" id="IPR000064">
    <property type="entry name" value="NLP_P60_dom"/>
</dbReference>
<keyword evidence="3" id="KW-0732">Signal</keyword>
<dbReference type="Gene3D" id="3.10.350.10">
    <property type="entry name" value="LysM domain"/>
    <property type="match status" value="3"/>
</dbReference>
<proteinExistence type="inferred from homology"/>
<feature type="domain" description="LysM" evidence="7">
    <location>
        <begin position="81"/>
        <end position="125"/>
    </location>
</feature>
<evidence type="ECO:0000256" key="1">
    <source>
        <dbReference type="ARBA" id="ARBA00007074"/>
    </source>
</evidence>
<dbReference type="SUPFAM" id="SSF54001">
    <property type="entry name" value="Cysteine proteinases"/>
    <property type="match status" value="1"/>
</dbReference>
<feature type="domain" description="NlpC/P60" evidence="8">
    <location>
        <begin position="230"/>
        <end position="356"/>
    </location>
</feature>
<dbReference type="InterPro" id="IPR036779">
    <property type="entry name" value="LysM_dom_sf"/>
</dbReference>
<keyword evidence="10" id="KW-1185">Reference proteome</keyword>
<dbReference type="Gene3D" id="3.90.1720.10">
    <property type="entry name" value="endopeptidase domain like (from Nostoc punctiforme)"/>
    <property type="match status" value="1"/>
</dbReference>
<keyword evidence="5" id="KW-0378">Hydrolase</keyword>
<dbReference type="Pfam" id="PF00877">
    <property type="entry name" value="NLPC_P60"/>
    <property type="match status" value="1"/>
</dbReference>
<dbReference type="InterPro" id="IPR052062">
    <property type="entry name" value="Murein_DD/LD_carboxypeptidase"/>
</dbReference>
<reference evidence="9 10" key="1">
    <citation type="submission" date="2016-11" db="EMBL/GenBank/DDBJ databases">
        <authorList>
            <person name="Jaros S."/>
            <person name="Januszkiewicz K."/>
            <person name="Wedrychowicz H."/>
        </authorList>
    </citation>
    <scope>NUCLEOTIDE SEQUENCE [LARGE SCALE GENOMIC DNA]</scope>
    <source>
        <strain evidence="9 10">DSM 22807</strain>
    </source>
</reference>
<dbReference type="SMART" id="SM00257">
    <property type="entry name" value="LysM"/>
    <property type="match status" value="3"/>
</dbReference>
<keyword evidence="4" id="KW-0677">Repeat</keyword>
<dbReference type="Proteomes" id="UP000184232">
    <property type="component" value="Unassembled WGS sequence"/>
</dbReference>
<dbReference type="PROSITE" id="PS51782">
    <property type="entry name" value="LYSM"/>
    <property type="match status" value="3"/>
</dbReference>
<evidence type="ECO:0000256" key="5">
    <source>
        <dbReference type="ARBA" id="ARBA00022801"/>
    </source>
</evidence>
<name>A0A1M6K8B2_9FLAO</name>